<evidence type="ECO:0000256" key="1">
    <source>
        <dbReference type="SAM" id="SignalP"/>
    </source>
</evidence>
<keyword evidence="1" id="KW-0732">Signal</keyword>
<dbReference type="Proteomes" id="UP000184314">
    <property type="component" value="Unassembled WGS sequence"/>
</dbReference>
<gene>
    <name evidence="3" type="ORF">SAMN04488007_3243</name>
</gene>
<organism evidence="3 4">
    <name type="scientific">Maribacter aquivivus</name>
    <dbReference type="NCBI Taxonomy" id="228958"/>
    <lineage>
        <taxon>Bacteria</taxon>
        <taxon>Pseudomonadati</taxon>
        <taxon>Bacteroidota</taxon>
        <taxon>Flavobacteriia</taxon>
        <taxon>Flavobacteriales</taxon>
        <taxon>Flavobacteriaceae</taxon>
        <taxon>Maribacter</taxon>
    </lineage>
</organism>
<accession>A0A1M6TIT6</accession>
<keyword evidence="4" id="KW-1185">Reference proteome</keyword>
<dbReference type="CDD" id="cd07389">
    <property type="entry name" value="MPP_PhoD"/>
    <property type="match status" value="1"/>
</dbReference>
<evidence type="ECO:0000259" key="2">
    <source>
        <dbReference type="Pfam" id="PF09423"/>
    </source>
</evidence>
<dbReference type="InterPro" id="IPR038607">
    <property type="entry name" value="PhoD-like_sf"/>
</dbReference>
<dbReference type="STRING" id="228958.SAMN04488007_3243"/>
<evidence type="ECO:0000313" key="4">
    <source>
        <dbReference type="Proteomes" id="UP000184314"/>
    </source>
</evidence>
<reference evidence="4" key="1">
    <citation type="submission" date="2016-11" db="EMBL/GenBank/DDBJ databases">
        <authorList>
            <person name="Varghese N."/>
            <person name="Submissions S."/>
        </authorList>
    </citation>
    <scope>NUCLEOTIDE SEQUENCE [LARGE SCALE GENOMIC DNA]</scope>
    <source>
        <strain evidence="4">DSM 16478</strain>
    </source>
</reference>
<proteinExistence type="predicted"/>
<evidence type="ECO:0000313" key="3">
    <source>
        <dbReference type="EMBL" id="SHK56850.1"/>
    </source>
</evidence>
<dbReference type="EMBL" id="FQZX01000003">
    <property type="protein sequence ID" value="SHK56850.1"/>
    <property type="molecule type" value="Genomic_DNA"/>
</dbReference>
<dbReference type="PANTHER" id="PTHR33987">
    <property type="entry name" value="CALCINEURIN-LIKE METALLO-PHOSPHOESTERASE SUPERFAMILY PROTEIN"/>
    <property type="match status" value="1"/>
</dbReference>
<dbReference type="OrthoDB" id="9763616at2"/>
<sequence>MKITYFFISLLLLASCSSNKKQVDNKATKSDFVLAFGSCNRIDLPNLLWDDILNTKPDVWVWGGDNIYADTDDMVALRAMYSKQKEQTEYKKLVETTDILGTWDDHDYGLNDGGVEFVAKDASQQEFLNFMNVPEDSPLRKRQGVYNSKKYDVDGHSINIIILDTRYFRTQLTPDTETSKRIKPNDYGDGTVLGDVQWAWLENELNTSKADFNIIVSSVQYLSNEHGFEAWGNFPHEVDRLAKVIADSKAAGVIVLSGDRHISEFSKREINGMNYPLIDFTSSGLTHAYRGFTGEPNKYRVGEVVFTESFGLLEFDFNAKKVDFKIVGDNGIVLEKLEQVYE</sequence>
<dbReference type="SUPFAM" id="SSF56300">
    <property type="entry name" value="Metallo-dependent phosphatases"/>
    <property type="match status" value="1"/>
</dbReference>
<dbReference type="Gene3D" id="3.60.21.70">
    <property type="entry name" value="PhoD-like phosphatase"/>
    <property type="match status" value="1"/>
</dbReference>
<feature type="domain" description="PhoD-like phosphatase metallophosphatase" evidence="2">
    <location>
        <begin position="48"/>
        <end position="264"/>
    </location>
</feature>
<dbReference type="InterPro" id="IPR018946">
    <property type="entry name" value="PhoD-like_MPP"/>
</dbReference>
<feature type="signal peptide" evidence="1">
    <location>
        <begin position="1"/>
        <end position="20"/>
    </location>
</feature>
<dbReference type="PROSITE" id="PS51257">
    <property type="entry name" value="PROKAR_LIPOPROTEIN"/>
    <property type="match status" value="1"/>
</dbReference>
<dbReference type="PANTHER" id="PTHR33987:SF1">
    <property type="entry name" value="CALCINEURIN-LIKE METALLO-PHOSPHOESTERASE SUPERFAMILY PROTEIN"/>
    <property type="match status" value="1"/>
</dbReference>
<protein>
    <submittedName>
        <fullName evidence="3">Alkaline phosphatase D</fullName>
    </submittedName>
</protein>
<dbReference type="InterPro" id="IPR029052">
    <property type="entry name" value="Metallo-depent_PP-like"/>
</dbReference>
<dbReference type="AlphaFoldDB" id="A0A1M6TIT6"/>
<dbReference type="Pfam" id="PF09423">
    <property type="entry name" value="PhoD"/>
    <property type="match status" value="1"/>
</dbReference>
<name>A0A1M6TIT6_9FLAO</name>
<feature type="chain" id="PRO_5012545338" evidence="1">
    <location>
        <begin position="21"/>
        <end position="342"/>
    </location>
</feature>
<dbReference type="RefSeq" id="WP_073246133.1">
    <property type="nucleotide sequence ID" value="NZ_FQZX01000003.1"/>
</dbReference>